<name>A0A1H2UEV3_9GAMM</name>
<dbReference type="PANTHER" id="PTHR47959:SF1">
    <property type="entry name" value="ATP-DEPENDENT RNA HELICASE DBPA"/>
    <property type="match status" value="1"/>
</dbReference>
<accession>A0A1H2UEV3</accession>
<evidence type="ECO:0000256" key="4">
    <source>
        <dbReference type="ARBA" id="ARBA00022840"/>
    </source>
</evidence>
<dbReference type="AlphaFoldDB" id="A0A1H2UEV3"/>
<dbReference type="CDD" id="cd00268">
    <property type="entry name" value="DEADc"/>
    <property type="match status" value="1"/>
</dbReference>
<evidence type="ECO:0000313" key="12">
    <source>
        <dbReference type="EMBL" id="SDW54671.1"/>
    </source>
</evidence>
<evidence type="ECO:0000256" key="1">
    <source>
        <dbReference type="ARBA" id="ARBA00022741"/>
    </source>
</evidence>
<dbReference type="InterPro" id="IPR027417">
    <property type="entry name" value="P-loop_NTPase"/>
</dbReference>
<evidence type="ECO:0000313" key="13">
    <source>
        <dbReference type="Proteomes" id="UP000199675"/>
    </source>
</evidence>
<feature type="domain" description="DEAD-box RNA helicase Q" evidence="11">
    <location>
        <begin position="35"/>
        <end position="63"/>
    </location>
</feature>
<dbReference type="SMART" id="SM00490">
    <property type="entry name" value="HELICc"/>
    <property type="match status" value="1"/>
</dbReference>
<dbReference type="Gene3D" id="3.40.50.300">
    <property type="entry name" value="P-loop containing nucleotide triphosphate hydrolases"/>
    <property type="match status" value="2"/>
</dbReference>
<proteinExistence type="inferred from homology"/>
<keyword evidence="4 7" id="KW-0067">ATP-binding</keyword>
<dbReference type="PROSITE" id="PS51194">
    <property type="entry name" value="HELICASE_CTER"/>
    <property type="match status" value="1"/>
</dbReference>
<dbReference type="PROSITE" id="PS51192">
    <property type="entry name" value="HELICASE_ATP_BIND_1"/>
    <property type="match status" value="1"/>
</dbReference>
<evidence type="ECO:0000259" key="10">
    <source>
        <dbReference type="PROSITE" id="PS51194"/>
    </source>
</evidence>
<dbReference type="NCBIfam" id="NF008744">
    <property type="entry name" value="PRK11776.1"/>
    <property type="match status" value="1"/>
</dbReference>
<dbReference type="Pfam" id="PF00271">
    <property type="entry name" value="Helicase_C"/>
    <property type="match status" value="1"/>
</dbReference>
<feature type="domain" description="Helicase C-terminal" evidence="10">
    <location>
        <begin position="263"/>
        <end position="418"/>
    </location>
</feature>
<keyword evidence="1 7" id="KW-0547">Nucleotide-binding</keyword>
<dbReference type="Gene3D" id="3.30.70.330">
    <property type="match status" value="1"/>
</dbReference>
<dbReference type="InterPro" id="IPR012677">
    <property type="entry name" value="Nucleotide-bd_a/b_plait_sf"/>
</dbReference>
<dbReference type="GO" id="GO:0003676">
    <property type="term" value="F:nucleic acid binding"/>
    <property type="evidence" value="ECO:0007669"/>
    <property type="project" value="InterPro"/>
</dbReference>
<reference evidence="12 13" key="1">
    <citation type="submission" date="2016-10" db="EMBL/GenBank/DDBJ databases">
        <authorList>
            <person name="de Groot N.N."/>
        </authorList>
    </citation>
    <scope>NUCLEOTIDE SEQUENCE [LARGE SCALE GENOMIC DNA]</scope>
    <source>
        <strain evidence="12 13">CGMCC 1.7059</strain>
    </source>
</reference>
<dbReference type="InterPro" id="IPR044742">
    <property type="entry name" value="DEAD/DEAH_RhlB"/>
</dbReference>
<dbReference type="InterPro" id="IPR014001">
    <property type="entry name" value="Helicase_ATP-bd"/>
</dbReference>
<dbReference type="InterPro" id="IPR005580">
    <property type="entry name" value="DbpA/CsdA_RNA-bd_dom"/>
</dbReference>
<dbReference type="CDD" id="cd12501">
    <property type="entry name" value="RRM_EcDbpA_like"/>
    <property type="match status" value="1"/>
</dbReference>
<dbReference type="Proteomes" id="UP000199675">
    <property type="component" value="Unassembled WGS sequence"/>
</dbReference>
<keyword evidence="13" id="KW-1185">Reference proteome</keyword>
<gene>
    <name evidence="12" type="ORF">SAMN04487960_10387</name>
</gene>
<dbReference type="SMART" id="SM00487">
    <property type="entry name" value="DEXDc"/>
    <property type="match status" value="1"/>
</dbReference>
<keyword evidence="3 7" id="KW-0347">Helicase</keyword>
<dbReference type="EMBL" id="FNNE01000003">
    <property type="protein sequence ID" value="SDW54671.1"/>
    <property type="molecule type" value="Genomic_DNA"/>
</dbReference>
<evidence type="ECO:0000256" key="3">
    <source>
        <dbReference type="ARBA" id="ARBA00022806"/>
    </source>
</evidence>
<comment type="similarity">
    <text evidence="5 7">Belongs to the DEAD box helicase family.</text>
</comment>
<dbReference type="PROSITE" id="PS00039">
    <property type="entry name" value="DEAD_ATP_HELICASE"/>
    <property type="match status" value="1"/>
</dbReference>
<keyword evidence="2 7" id="KW-0378">Hydrolase</keyword>
<sequence>MKDDPVVYAYWNHSRKHSAWGSDWKAFVYWIPYMSSFNELPLSRSMQSNLSQLGYSEPTQVQAKTIPLAIKGKDVIAMAKTGSGKTAAFGIGLVEGLNARHFACQGLVLCPTRELADQVAKSLRQLARAKQNVKVLTLCGGVAIGPQIGSLSHGAHLIVGTPGRIQDHLRKGTLNLDHLRTVVLDEADRMLDMGFREVITDILEQAPASRQTLMFSATWPDAIRQMSSNYQREPVDVRVVDQEEAPDIDEQFYRIAPGEQGNALMAVLSRWQPSSCIAFCTTKQQCDDIAEELNSNGFSALAIHGDLEQRDRDEALVRFANGSVNILVATDVAARGLDIKALPLVVNVEPARDSEVHTHRVGRTGRAGESGHAVTLCTPPQEHRVERMGHEREMALTWGDTERLLAVSRVPVASSMSTLCIAGGRKDKVRPGDILGALTGEGGLPGAAIGKIDLFDFQSFVAVEQRLARKALWALENGKIKGRRFRVRLV</sequence>
<feature type="region of interest" description="Disordered" evidence="8">
    <location>
        <begin position="356"/>
        <end position="375"/>
    </location>
</feature>
<evidence type="ECO:0000259" key="9">
    <source>
        <dbReference type="PROSITE" id="PS51192"/>
    </source>
</evidence>
<evidence type="ECO:0000259" key="11">
    <source>
        <dbReference type="PROSITE" id="PS51195"/>
    </source>
</evidence>
<dbReference type="Pfam" id="PF03880">
    <property type="entry name" value="DbpA"/>
    <property type="match status" value="1"/>
</dbReference>
<dbReference type="STRING" id="488533.SAMN04487960_10387"/>
<dbReference type="GO" id="GO:0005829">
    <property type="term" value="C:cytosol"/>
    <property type="evidence" value="ECO:0007669"/>
    <property type="project" value="TreeGrafter"/>
</dbReference>
<dbReference type="GO" id="GO:0016787">
    <property type="term" value="F:hydrolase activity"/>
    <property type="evidence" value="ECO:0007669"/>
    <property type="project" value="UniProtKB-KW"/>
</dbReference>
<feature type="domain" description="Helicase ATP-binding" evidence="9">
    <location>
        <begin position="66"/>
        <end position="237"/>
    </location>
</feature>
<evidence type="ECO:0000256" key="5">
    <source>
        <dbReference type="ARBA" id="ARBA00038437"/>
    </source>
</evidence>
<evidence type="ECO:0000256" key="7">
    <source>
        <dbReference type="RuleBase" id="RU000492"/>
    </source>
</evidence>
<dbReference type="PANTHER" id="PTHR47959">
    <property type="entry name" value="ATP-DEPENDENT RNA HELICASE RHLE-RELATED"/>
    <property type="match status" value="1"/>
</dbReference>
<dbReference type="InterPro" id="IPR011545">
    <property type="entry name" value="DEAD/DEAH_box_helicase_dom"/>
</dbReference>
<dbReference type="Pfam" id="PF00270">
    <property type="entry name" value="DEAD"/>
    <property type="match status" value="1"/>
</dbReference>
<evidence type="ECO:0000256" key="2">
    <source>
        <dbReference type="ARBA" id="ARBA00022801"/>
    </source>
</evidence>
<dbReference type="GO" id="GO:0003724">
    <property type="term" value="F:RNA helicase activity"/>
    <property type="evidence" value="ECO:0007669"/>
    <property type="project" value="InterPro"/>
</dbReference>
<evidence type="ECO:0000256" key="6">
    <source>
        <dbReference type="PROSITE-ProRule" id="PRU00552"/>
    </source>
</evidence>
<dbReference type="PROSITE" id="PS51195">
    <property type="entry name" value="Q_MOTIF"/>
    <property type="match status" value="1"/>
</dbReference>
<dbReference type="InterPro" id="IPR001650">
    <property type="entry name" value="Helicase_C-like"/>
</dbReference>
<dbReference type="InterPro" id="IPR050079">
    <property type="entry name" value="DEAD_box_RNA_helicase"/>
</dbReference>
<dbReference type="CDD" id="cd18787">
    <property type="entry name" value="SF2_C_DEAD"/>
    <property type="match status" value="1"/>
</dbReference>
<dbReference type="InterPro" id="IPR000629">
    <property type="entry name" value="RNA-helicase_DEAD-box_CS"/>
</dbReference>
<dbReference type="GO" id="GO:0005524">
    <property type="term" value="F:ATP binding"/>
    <property type="evidence" value="ECO:0007669"/>
    <property type="project" value="UniProtKB-KW"/>
</dbReference>
<protein>
    <submittedName>
        <fullName evidence="12">ATP-independent RNA helicase DbpA</fullName>
    </submittedName>
</protein>
<evidence type="ECO:0000256" key="8">
    <source>
        <dbReference type="SAM" id="MobiDB-lite"/>
    </source>
</evidence>
<dbReference type="SUPFAM" id="SSF52540">
    <property type="entry name" value="P-loop containing nucleoside triphosphate hydrolases"/>
    <property type="match status" value="1"/>
</dbReference>
<dbReference type="InterPro" id="IPR014014">
    <property type="entry name" value="RNA_helicase_DEAD_Q_motif"/>
</dbReference>
<feature type="short sequence motif" description="Q motif" evidence="6">
    <location>
        <begin position="35"/>
        <end position="63"/>
    </location>
</feature>
<organism evidence="12 13">
    <name type="scientific">Marinobacter mobilis</name>
    <dbReference type="NCBI Taxonomy" id="488533"/>
    <lineage>
        <taxon>Bacteria</taxon>
        <taxon>Pseudomonadati</taxon>
        <taxon>Pseudomonadota</taxon>
        <taxon>Gammaproteobacteria</taxon>
        <taxon>Pseudomonadales</taxon>
        <taxon>Marinobacteraceae</taxon>
        <taxon>Marinobacter</taxon>
    </lineage>
</organism>